<dbReference type="RefSeq" id="WP_039909341.1">
    <property type="nucleotide sequence ID" value="NZ_CP036170.1"/>
</dbReference>
<dbReference type="InterPro" id="IPR042099">
    <property type="entry name" value="ANL_N_sf"/>
</dbReference>
<dbReference type="InterPro" id="IPR045851">
    <property type="entry name" value="AMP-bd_C_sf"/>
</dbReference>
<reference evidence="2 3" key="1">
    <citation type="journal article" date="2019" name="Appl. Environ. Microbiol.">
        <title>Clostridium scindens ATCC 35704: integration of nutritional requirements, the complete genome sequence, and global transcriptional responses to bile acids.</title>
        <authorList>
            <person name="Devendran S."/>
            <person name="Shrestha R."/>
            <person name="Alves J.M.P."/>
            <person name="Wolf P.G."/>
            <person name="Ly L."/>
            <person name="Hernandez A.G."/>
            <person name="Mendez-Garcia C."/>
            <person name="Inboden A."/>
            <person name="Wiley J."/>
            <person name="Paul O."/>
            <person name="Allen A."/>
            <person name="Springer E."/>
            <person name="Wright C.L."/>
            <person name="Fields C.J."/>
            <person name="Daniel S.L."/>
            <person name="Ridlon J.M."/>
        </authorList>
    </citation>
    <scope>NUCLEOTIDE SEQUENCE [LARGE SCALE GENOMIC DNA]</scope>
    <source>
        <strain evidence="2 3">ATCC 35704</strain>
    </source>
</reference>
<dbReference type="Gene3D" id="3.40.50.12780">
    <property type="entry name" value="N-terminal domain of ligase-like"/>
    <property type="match status" value="1"/>
</dbReference>
<accession>A0A494WQE5</accession>
<dbReference type="OrthoDB" id="9778383at2"/>
<dbReference type="CDD" id="cd05930">
    <property type="entry name" value="A_NRPS"/>
    <property type="match status" value="1"/>
</dbReference>
<dbReference type="GO" id="GO:0044550">
    <property type="term" value="P:secondary metabolite biosynthetic process"/>
    <property type="evidence" value="ECO:0007669"/>
    <property type="project" value="TreeGrafter"/>
</dbReference>
<dbReference type="GO" id="GO:0031177">
    <property type="term" value="F:phosphopantetheine binding"/>
    <property type="evidence" value="ECO:0007669"/>
    <property type="project" value="TreeGrafter"/>
</dbReference>
<dbReference type="PANTHER" id="PTHR45527">
    <property type="entry name" value="NONRIBOSOMAL PEPTIDE SYNTHETASE"/>
    <property type="match status" value="1"/>
</dbReference>
<dbReference type="InterPro" id="IPR010071">
    <property type="entry name" value="AA_adenyl_dom"/>
</dbReference>
<evidence type="ECO:0000259" key="1">
    <source>
        <dbReference type="Pfam" id="PF00501"/>
    </source>
</evidence>
<name>A0A494WQE5_CLOS5</name>
<evidence type="ECO:0000313" key="2">
    <source>
        <dbReference type="EMBL" id="QBF76252.1"/>
    </source>
</evidence>
<dbReference type="GO" id="GO:0005737">
    <property type="term" value="C:cytoplasm"/>
    <property type="evidence" value="ECO:0007669"/>
    <property type="project" value="TreeGrafter"/>
</dbReference>
<dbReference type="NCBIfam" id="TIGR01733">
    <property type="entry name" value="AA-adenyl-dom"/>
    <property type="match status" value="1"/>
</dbReference>
<organism evidence="2 3">
    <name type="scientific">Clostridium scindens (strain ATCC 35704 / DSM 5676 / VPI 13733 / 19)</name>
    <dbReference type="NCBI Taxonomy" id="411468"/>
    <lineage>
        <taxon>Bacteria</taxon>
        <taxon>Bacillati</taxon>
        <taxon>Bacillota</taxon>
        <taxon>Clostridia</taxon>
        <taxon>Lachnospirales</taxon>
        <taxon>Lachnospiraceae</taxon>
    </lineage>
</organism>
<keyword evidence="3" id="KW-1185">Reference proteome</keyword>
<gene>
    <name evidence="2" type="primary">tycA</name>
    <name evidence="2" type="ORF">HDCHBGLK_03669</name>
</gene>
<dbReference type="GO" id="GO:0043041">
    <property type="term" value="P:amino acid activation for nonribosomal peptide biosynthetic process"/>
    <property type="evidence" value="ECO:0007669"/>
    <property type="project" value="TreeGrafter"/>
</dbReference>
<dbReference type="InterPro" id="IPR000873">
    <property type="entry name" value="AMP-dep_synth/lig_dom"/>
</dbReference>
<dbReference type="AlphaFoldDB" id="A0A494WQE5"/>
<dbReference type="KEGG" id="csci:HDCHBGLK_03669"/>
<dbReference type="Pfam" id="PF00501">
    <property type="entry name" value="AMP-binding"/>
    <property type="match status" value="1"/>
</dbReference>
<dbReference type="SUPFAM" id="SSF56801">
    <property type="entry name" value="Acetyl-CoA synthetase-like"/>
    <property type="match status" value="1"/>
</dbReference>
<dbReference type="GeneID" id="62697841"/>
<proteinExistence type="predicted"/>
<evidence type="ECO:0000313" key="3">
    <source>
        <dbReference type="Proteomes" id="UP000289664"/>
    </source>
</evidence>
<dbReference type="Proteomes" id="UP000289664">
    <property type="component" value="Chromosome"/>
</dbReference>
<sequence>MIRNILEYLERSESRYPDKTAFADEGASCTYAELKMRARAVGTCLAQKVSPRMPVPVLMEKSVNAIYSFMGAVYGGCFYVLLDPKLPSQRLRQILDTLKARVLVADLKYKKQLDGLGFEGVVIDIEEALKTQEAPVLLEQIRSQRLDIDPLYANFTSGSTGIPKGVVVSHRSVIDFMEDFTQIFGITDRDVIGNQAPFDFDVSVKDIYSTLKTGAAMQIIPKKLFSFPTKLLDYLVEREVTTLIWAVSALCIITTLKGFEYKVPSKVDKVIFSGEVMPVKHLNEWRRYLPDARYANVYGPTEITCNCTYYKIDREFQPGENLPIGQPFPNEKVFLLDEEDRLVTEPSKKGEICVSGTALSLGYYNDPRQTKAAFMQNPLNGQYLEPIYRTGDLGYYGEDGYLYFASRKDYQIKHMGHRIELGEIETALERVEGMRRGCCIYDEEKNKIVAFYEGELEKRQIVKSLGTALPAFMVPNVFIKMDRLPITNNGKIDRKGLKTQYKEGLHG</sequence>
<dbReference type="PANTHER" id="PTHR45527:SF1">
    <property type="entry name" value="FATTY ACID SYNTHASE"/>
    <property type="match status" value="1"/>
</dbReference>
<dbReference type="Gene3D" id="3.30.300.30">
    <property type="match status" value="1"/>
</dbReference>
<dbReference type="EMBL" id="CP036170">
    <property type="protein sequence ID" value="QBF76252.1"/>
    <property type="molecule type" value="Genomic_DNA"/>
</dbReference>
<feature type="domain" description="AMP-dependent synthetase/ligase" evidence="1">
    <location>
        <begin position="9"/>
        <end position="364"/>
    </location>
</feature>
<protein>
    <submittedName>
        <fullName evidence="2">Tyrocidine synthase 1</fullName>
    </submittedName>
</protein>